<feature type="region of interest" description="Disordered" evidence="2">
    <location>
        <begin position="574"/>
        <end position="621"/>
    </location>
</feature>
<reference evidence="4 5" key="1">
    <citation type="submission" date="2018-11" db="EMBL/GenBank/DDBJ databases">
        <title>Genome sequence of Apiotrichum porosum DSM 27194.</title>
        <authorList>
            <person name="Aliyu H."/>
            <person name="Gorte O."/>
            <person name="Ochsenreither K."/>
        </authorList>
    </citation>
    <scope>NUCLEOTIDE SEQUENCE [LARGE SCALE GENOMIC DNA]</scope>
    <source>
        <strain evidence="4 5">DSM 27194</strain>
    </source>
</reference>
<gene>
    <name evidence="4" type="primary">GYP7</name>
    <name evidence="4" type="ORF">EHS24_008452</name>
</gene>
<dbReference type="PANTHER" id="PTHR22957">
    <property type="entry name" value="TBC1 DOMAIN FAMILY MEMBER GTPASE-ACTIVATING PROTEIN"/>
    <property type="match status" value="1"/>
</dbReference>
<proteinExistence type="predicted"/>
<dbReference type="GeneID" id="39592995"/>
<feature type="compositionally biased region" description="Basic and acidic residues" evidence="2">
    <location>
        <begin position="833"/>
        <end position="842"/>
    </location>
</feature>
<dbReference type="AlphaFoldDB" id="A0A427XQC5"/>
<feature type="region of interest" description="Disordered" evidence="2">
    <location>
        <begin position="16"/>
        <end position="63"/>
    </location>
</feature>
<feature type="compositionally biased region" description="Basic and acidic residues" evidence="2">
    <location>
        <begin position="273"/>
        <end position="286"/>
    </location>
</feature>
<dbReference type="InterPro" id="IPR000195">
    <property type="entry name" value="Rab-GAP-TBC_dom"/>
</dbReference>
<evidence type="ECO:0000256" key="2">
    <source>
        <dbReference type="SAM" id="MobiDB-lite"/>
    </source>
</evidence>
<dbReference type="OrthoDB" id="10264062at2759"/>
<evidence type="ECO:0000313" key="5">
    <source>
        <dbReference type="Proteomes" id="UP000279236"/>
    </source>
</evidence>
<dbReference type="Pfam" id="PF00566">
    <property type="entry name" value="RabGAP-TBC"/>
    <property type="match status" value="1"/>
</dbReference>
<dbReference type="EMBL" id="RSCE01000007">
    <property type="protein sequence ID" value="RSH81020.1"/>
    <property type="molecule type" value="Genomic_DNA"/>
</dbReference>
<protein>
    <submittedName>
        <fullName evidence="4">GTPase activating protein</fullName>
    </submittedName>
</protein>
<dbReference type="SUPFAM" id="SSF47923">
    <property type="entry name" value="Ypt/Rab-GAP domain of gyp1p"/>
    <property type="match status" value="2"/>
</dbReference>
<keyword evidence="5" id="KW-1185">Reference proteome</keyword>
<dbReference type="GO" id="GO:0005096">
    <property type="term" value="F:GTPase activator activity"/>
    <property type="evidence" value="ECO:0007669"/>
    <property type="project" value="UniProtKB-KW"/>
</dbReference>
<dbReference type="STRING" id="105984.A0A427XQC5"/>
<feature type="region of interest" description="Disordered" evidence="2">
    <location>
        <begin position="273"/>
        <end position="305"/>
    </location>
</feature>
<comment type="caution">
    <text evidence="4">The sequence shown here is derived from an EMBL/GenBank/DDBJ whole genome shotgun (WGS) entry which is preliminary data.</text>
</comment>
<dbReference type="SMART" id="SM00164">
    <property type="entry name" value="TBC"/>
    <property type="match status" value="1"/>
</dbReference>
<evidence type="ECO:0000259" key="3">
    <source>
        <dbReference type="PROSITE" id="PS50086"/>
    </source>
</evidence>
<feature type="domain" description="Rab-GAP TBC" evidence="3">
    <location>
        <begin position="483"/>
        <end position="724"/>
    </location>
</feature>
<dbReference type="PANTHER" id="PTHR22957:SF502">
    <property type="entry name" value="SMALL G PROTEIN SIGNALING MODULATOR 2-RELATED"/>
    <property type="match status" value="1"/>
</dbReference>
<dbReference type="RefSeq" id="XP_028475739.1">
    <property type="nucleotide sequence ID" value="XM_028623765.1"/>
</dbReference>
<name>A0A427XQC5_9TREE</name>
<evidence type="ECO:0000313" key="4">
    <source>
        <dbReference type="EMBL" id="RSH81020.1"/>
    </source>
</evidence>
<dbReference type="Gene3D" id="1.10.472.80">
    <property type="entry name" value="Ypt/Rab-GAP domain of gyp1p, domain 3"/>
    <property type="match status" value="1"/>
</dbReference>
<dbReference type="PROSITE" id="PS50086">
    <property type="entry name" value="TBC_RABGAP"/>
    <property type="match status" value="1"/>
</dbReference>
<evidence type="ECO:0000256" key="1">
    <source>
        <dbReference type="ARBA" id="ARBA00022468"/>
    </source>
</evidence>
<feature type="compositionally biased region" description="Basic and acidic residues" evidence="2">
    <location>
        <begin position="26"/>
        <end position="35"/>
    </location>
</feature>
<dbReference type="Proteomes" id="UP000279236">
    <property type="component" value="Unassembled WGS sequence"/>
</dbReference>
<feature type="compositionally biased region" description="Low complexity" evidence="2">
    <location>
        <begin position="45"/>
        <end position="63"/>
    </location>
</feature>
<accession>A0A427XQC5</accession>
<keyword evidence="1" id="KW-0343">GTPase activation</keyword>
<sequence length="860" mass="96344">MTRTDRNILVDVSDGVDDLSVSGNRDSVDSFEHISHPSRSQRNGQPEQRQQAPNANAAAPAPSAGEGKARLIYCKSHVAIHPTQLRRDNLSGLLGLVEVDREAPRVPDTDGHRAATPSGKELLIVWVPDELFMRMSEEDKRNYQRVEERATGSPAEDDGFVFVSLPPPRGEKYAFSFPLSNIYSILPSLSHWYGSATFNLLGGVSLPTLYFHDDQTSLVTTPRTADPPTPPWGFPPFLMVLRDHATLLRSRLVTATNNRGGELWLVNPSKSDREVHEAGYEERPSRTESSSSVAQQYPPHAQYPSLSAVGNASPRESLLVGLSNVTNIARHAAQNVLNHPLAKPVVPHLPPAFRSLVTVPGETTLRPKAGNGNPDVATEFEAARLYLARWARVVAEEGERSRRDEIAAQAGRTDLLTGDEDYSALGVFSILPSTSKRPMPRPTRKPADPITAADWYGFITDGRSEHYVRREIFRRGFTDSPEPDQMEVRRQGWEVLLGLVPWSVGWIGGGESARAHREKARQEMLEAKRMVYVALLSEWRQKTYSGEAPDGWREEWHRIDVDCRRTDRTQPIYAFTPEGEGNEEKEGGGAGSDIWGEGDKEEEGGHASLNRGAHELPRQRSRARLRPSPIYSVLGANEADAYWGLVGVMNMMESNFLRDQSGMRKQLSTLQHLIGLMDPELYAHLEKTGSLNLFFCFRWILIAFKREFKFETVVKLWEVLWTNYYSNNFVLFVALGVLQSHRDVIIRYLSEFDEVLKYANDLSGTIDLDTTLAQAEVLFLQFQQVVEEIDKENATATDSELRRRRPGADTTPEASGSTTAVEERHAPRTISPELRELLERWQPESVNRAGPSNTTAEPTQ</sequence>
<feature type="compositionally biased region" description="Polar residues" evidence="2">
    <location>
        <begin position="850"/>
        <end position="860"/>
    </location>
</feature>
<dbReference type="FunFam" id="1.10.472.80:FF:000077">
    <property type="entry name" value="TBC1 domain family member"/>
    <property type="match status" value="1"/>
</dbReference>
<feature type="region of interest" description="Disordered" evidence="2">
    <location>
        <begin position="793"/>
        <end position="860"/>
    </location>
</feature>
<dbReference type="InterPro" id="IPR035969">
    <property type="entry name" value="Rab-GAP_TBC_sf"/>
</dbReference>
<organism evidence="4 5">
    <name type="scientific">Apiotrichum porosum</name>
    <dbReference type="NCBI Taxonomy" id="105984"/>
    <lineage>
        <taxon>Eukaryota</taxon>
        <taxon>Fungi</taxon>
        <taxon>Dikarya</taxon>
        <taxon>Basidiomycota</taxon>
        <taxon>Agaricomycotina</taxon>
        <taxon>Tremellomycetes</taxon>
        <taxon>Trichosporonales</taxon>
        <taxon>Trichosporonaceae</taxon>
        <taxon>Apiotrichum</taxon>
    </lineage>
</organism>